<evidence type="ECO:0000313" key="1">
    <source>
        <dbReference type="EMBL" id="GFE13489.1"/>
    </source>
</evidence>
<name>A0A640SPZ1_9ACTN</name>
<protein>
    <submittedName>
        <fullName evidence="1">Uncharacterized protein</fullName>
    </submittedName>
</protein>
<comment type="caution">
    <text evidence="1">The sequence shown here is derived from an EMBL/GenBank/DDBJ whole genome shotgun (WGS) entry which is preliminary data.</text>
</comment>
<sequence length="85" mass="9700">MDIPTSRVATDIQSMPERQRDLTPAVHLPDPLGYPPDPDPDCLDCRSWVRVRDDARARNDYAASAVAAEELRLHATKCERRRRSE</sequence>
<keyword evidence="2" id="KW-1185">Reference proteome</keyword>
<dbReference type="Proteomes" id="UP000430079">
    <property type="component" value="Unassembled WGS sequence"/>
</dbReference>
<dbReference type="AlphaFoldDB" id="A0A640SPZ1"/>
<dbReference type="EMBL" id="BLIO01000001">
    <property type="protein sequence ID" value="GFE13489.1"/>
    <property type="molecule type" value="Genomic_DNA"/>
</dbReference>
<organism evidence="1 2">
    <name type="scientific">Streptomyces glebosus</name>
    <dbReference type="NCBI Taxonomy" id="249580"/>
    <lineage>
        <taxon>Bacteria</taxon>
        <taxon>Bacillati</taxon>
        <taxon>Actinomycetota</taxon>
        <taxon>Actinomycetes</taxon>
        <taxon>Kitasatosporales</taxon>
        <taxon>Streptomycetaceae</taxon>
        <taxon>Streptomyces</taxon>
    </lineage>
</organism>
<proteinExistence type="predicted"/>
<gene>
    <name evidence="1" type="ORF">Sgleb_15360</name>
</gene>
<evidence type="ECO:0000313" key="2">
    <source>
        <dbReference type="Proteomes" id="UP000430079"/>
    </source>
</evidence>
<reference evidence="1 2" key="1">
    <citation type="submission" date="2019-12" db="EMBL/GenBank/DDBJ databases">
        <title>Whole genome shotgun sequence of Streptomyces hygroscopicus subsp. glebosus NBRC 13786.</title>
        <authorList>
            <person name="Ichikawa N."/>
            <person name="Kimura A."/>
            <person name="Kitahashi Y."/>
            <person name="Komaki H."/>
            <person name="Tamura T."/>
        </authorList>
    </citation>
    <scope>NUCLEOTIDE SEQUENCE [LARGE SCALE GENOMIC DNA]</scope>
    <source>
        <strain evidence="1 2">NBRC 13786</strain>
    </source>
</reference>
<accession>A0A640SPZ1</accession>